<feature type="compositionally biased region" description="Basic and acidic residues" evidence="1">
    <location>
        <begin position="104"/>
        <end position="113"/>
    </location>
</feature>
<keyword evidence="3" id="KW-1185">Reference proteome</keyword>
<reference evidence="2 3" key="1">
    <citation type="journal article" date="2024" name="Nat. Commun.">
        <title>Phylogenomics reveals the evolutionary origins of lichenization in chlorophyte algae.</title>
        <authorList>
            <person name="Puginier C."/>
            <person name="Libourel C."/>
            <person name="Otte J."/>
            <person name="Skaloud P."/>
            <person name="Haon M."/>
            <person name="Grisel S."/>
            <person name="Petersen M."/>
            <person name="Berrin J.G."/>
            <person name="Delaux P.M."/>
            <person name="Dal Grande F."/>
            <person name="Keller J."/>
        </authorList>
    </citation>
    <scope>NUCLEOTIDE SEQUENCE [LARGE SCALE GENOMIC DNA]</scope>
    <source>
        <strain evidence="2 3">SAG 2523</strain>
    </source>
</reference>
<evidence type="ECO:0000313" key="2">
    <source>
        <dbReference type="EMBL" id="KAK9863496.1"/>
    </source>
</evidence>
<evidence type="ECO:0000313" key="3">
    <source>
        <dbReference type="Proteomes" id="UP001485043"/>
    </source>
</evidence>
<sequence>MDNSTDSWLALETTPDAVPLQLEDVWIELDNPELRSVSIAAPERSARLTFKTGYDRKPTSSGSASASSVKASLSSAAASGTSLLKSQGQSTCKRIRHPRASAGDGHHGLHLDEGDVPAPPGLSLPPMLSSSIYDDEGESEAETQPPL</sequence>
<feature type="region of interest" description="Disordered" evidence="1">
    <location>
        <begin position="50"/>
        <end position="147"/>
    </location>
</feature>
<comment type="caution">
    <text evidence="2">The sequence shown here is derived from an EMBL/GenBank/DDBJ whole genome shotgun (WGS) entry which is preliminary data.</text>
</comment>
<dbReference type="EMBL" id="JALJOV010000464">
    <property type="protein sequence ID" value="KAK9863496.1"/>
    <property type="molecule type" value="Genomic_DNA"/>
</dbReference>
<dbReference type="Proteomes" id="UP001485043">
    <property type="component" value="Unassembled WGS sequence"/>
</dbReference>
<evidence type="ECO:0000256" key="1">
    <source>
        <dbReference type="SAM" id="MobiDB-lite"/>
    </source>
</evidence>
<proteinExistence type="predicted"/>
<dbReference type="AlphaFoldDB" id="A0AAW1T397"/>
<feature type="compositionally biased region" description="Low complexity" evidence="1">
    <location>
        <begin position="59"/>
        <end position="86"/>
    </location>
</feature>
<protein>
    <submittedName>
        <fullName evidence="2">Uncharacterized protein</fullName>
    </submittedName>
</protein>
<organism evidence="2 3">
    <name type="scientific">Apatococcus fuscideae</name>
    <dbReference type="NCBI Taxonomy" id="2026836"/>
    <lineage>
        <taxon>Eukaryota</taxon>
        <taxon>Viridiplantae</taxon>
        <taxon>Chlorophyta</taxon>
        <taxon>core chlorophytes</taxon>
        <taxon>Trebouxiophyceae</taxon>
        <taxon>Chlorellales</taxon>
        <taxon>Chlorellaceae</taxon>
        <taxon>Apatococcus</taxon>
    </lineage>
</organism>
<gene>
    <name evidence="2" type="ORF">WJX84_000223</name>
</gene>
<accession>A0AAW1T397</accession>
<name>A0AAW1T397_9CHLO</name>